<evidence type="ECO:0000313" key="2">
    <source>
        <dbReference type="EMBL" id="VXD17911.1"/>
    </source>
</evidence>
<keyword evidence="1" id="KW-0175">Coiled coil</keyword>
<dbReference type="EMBL" id="CZCU02000136">
    <property type="protein sequence ID" value="VXD17911.1"/>
    <property type="molecule type" value="Genomic_DNA"/>
</dbReference>
<dbReference type="RefSeq" id="WP_083621504.1">
    <property type="nucleotide sequence ID" value="NZ_LR734869.1"/>
</dbReference>
<dbReference type="OrthoDB" id="458325at2"/>
<dbReference type="AlphaFoldDB" id="A0A7Z9BTR7"/>
<accession>A0A7Z9BTR7</accession>
<organism evidence="2 3">
    <name type="scientific">Planktothrix serta PCC 8927</name>
    <dbReference type="NCBI Taxonomy" id="671068"/>
    <lineage>
        <taxon>Bacteria</taxon>
        <taxon>Bacillati</taxon>
        <taxon>Cyanobacteriota</taxon>
        <taxon>Cyanophyceae</taxon>
        <taxon>Oscillatoriophycideae</taxon>
        <taxon>Oscillatoriales</taxon>
        <taxon>Microcoleaceae</taxon>
        <taxon>Planktothrix</taxon>
    </lineage>
</organism>
<proteinExistence type="predicted"/>
<comment type="caution">
    <text evidence="2">The sequence shown here is derived from an EMBL/GenBank/DDBJ whole genome shotgun (WGS) entry which is preliminary data.</text>
</comment>
<name>A0A7Z9BTR7_9CYAN</name>
<feature type="coiled-coil region" evidence="1">
    <location>
        <begin position="49"/>
        <end position="76"/>
    </location>
</feature>
<evidence type="ECO:0000313" key="3">
    <source>
        <dbReference type="Proteomes" id="UP000184550"/>
    </source>
</evidence>
<protein>
    <submittedName>
        <fullName evidence="2">Uncharacterized protein</fullName>
    </submittedName>
</protein>
<evidence type="ECO:0000256" key="1">
    <source>
        <dbReference type="SAM" id="Coils"/>
    </source>
</evidence>
<dbReference type="Proteomes" id="UP000184550">
    <property type="component" value="Unassembled WGS sequence"/>
</dbReference>
<sequence>MKKTIKLNPPNSIEHQLMTTCELTNQVRQDTMQDLENIGEDFKHLFLVIQSVQRNYQALLDQNQQLQSLLLNLVKDCYCWEGNRCQNCQKILQAMGSAQPKAIAKNSTNPDAESTEKYQDIVTQLRKRN</sequence>
<reference evidence="2" key="1">
    <citation type="submission" date="2019-10" db="EMBL/GenBank/DDBJ databases">
        <authorList>
            <consortium name="Genoscope - CEA"/>
            <person name="William W."/>
        </authorList>
    </citation>
    <scope>NUCLEOTIDE SEQUENCE [LARGE SCALE GENOMIC DNA]</scope>
    <source>
        <strain evidence="2">BBR_PRJEB10992</strain>
    </source>
</reference>
<keyword evidence="3" id="KW-1185">Reference proteome</keyword>
<gene>
    <name evidence="2" type="ORF">PL8927_600172</name>
</gene>